<accession>A0A7D4PX16</accession>
<keyword evidence="3 10" id="KW-0846">Cobalamin</keyword>
<dbReference type="InterPro" id="IPR013344">
    <property type="entry name" value="RNR_NrdJ/NrdZ"/>
</dbReference>
<dbReference type="InterPro" id="IPR000788">
    <property type="entry name" value="RNR_lg_C"/>
</dbReference>
<evidence type="ECO:0000256" key="6">
    <source>
        <dbReference type="ARBA" id="ARBA00023002"/>
    </source>
</evidence>
<proteinExistence type="inferred from homology"/>
<keyword evidence="8 10" id="KW-0170">Cobalt</keyword>
<evidence type="ECO:0000313" key="13">
    <source>
        <dbReference type="Proteomes" id="UP000505355"/>
    </source>
</evidence>
<dbReference type="SUPFAM" id="SSF51998">
    <property type="entry name" value="PFL-like glycyl radical enzymes"/>
    <property type="match status" value="1"/>
</dbReference>
<evidence type="ECO:0000256" key="8">
    <source>
        <dbReference type="ARBA" id="ARBA00023285"/>
    </source>
</evidence>
<dbReference type="GO" id="GO:0000166">
    <property type="term" value="F:nucleotide binding"/>
    <property type="evidence" value="ECO:0007669"/>
    <property type="project" value="UniProtKB-KW"/>
</dbReference>
<evidence type="ECO:0000256" key="7">
    <source>
        <dbReference type="ARBA" id="ARBA00023157"/>
    </source>
</evidence>
<reference evidence="12 13" key="1">
    <citation type="submission" date="2020-05" db="EMBL/GenBank/DDBJ databases">
        <title>Mucilaginibacter mali sp. nov.</title>
        <authorList>
            <person name="Kim H.S."/>
            <person name="Lee K.C."/>
            <person name="Suh M.K."/>
            <person name="Kim J.-S."/>
            <person name="Han K.-I."/>
            <person name="Eom M.K."/>
            <person name="Shin Y.K."/>
            <person name="Lee J.-S."/>
        </authorList>
    </citation>
    <scope>NUCLEOTIDE SEQUENCE [LARGE SCALE GENOMIC DNA]</scope>
    <source>
        <strain evidence="12 13">G2-14</strain>
    </source>
</reference>
<evidence type="ECO:0000259" key="11">
    <source>
        <dbReference type="Pfam" id="PF02867"/>
    </source>
</evidence>
<gene>
    <name evidence="12" type="ORF">HQ865_25520</name>
</gene>
<dbReference type="PRINTS" id="PR01183">
    <property type="entry name" value="RIBORDTASEM1"/>
</dbReference>
<dbReference type="PANTHER" id="PTHR43371:SF1">
    <property type="entry name" value="RIBONUCLEOSIDE-DIPHOSPHATE REDUCTASE"/>
    <property type="match status" value="1"/>
</dbReference>
<evidence type="ECO:0000256" key="3">
    <source>
        <dbReference type="ARBA" id="ARBA00022628"/>
    </source>
</evidence>
<keyword evidence="7" id="KW-1015">Disulfide bond</keyword>
<keyword evidence="4 10" id="KW-0237">DNA synthesis</keyword>
<keyword evidence="6 10" id="KW-0560">Oxidoreductase</keyword>
<dbReference type="AlphaFoldDB" id="A0A7D4PX16"/>
<keyword evidence="5 10" id="KW-0547">Nucleotide-binding</keyword>
<dbReference type="EC" id="1.17.4.1" evidence="10"/>
<keyword evidence="13" id="KW-1185">Reference proteome</keyword>
<sequence length="844" mass="94651">METAEQTQTYSAEEAYERSLAYFNGDELAARVWVSKYALKDSFGNLFESSPDDMHRRIAGEIARIEQNYPAPLTAGEIYELIRDFRYLIPQGSPMTGIGNPYQIASLSNCFVIGHSGDADSYGGIMKTDQEQVQLMKRRGGVGHDLSNIRPKGSPVKNSALTSTGIVPFMERFSNSTREVAQDGRRGALMLSIAIRHPDAGDFIDAKLDQGKVTGANISVRIDNDFMQAIKVGLPYRQQYPVDSGQPLYQQAIDPVQLWEKIIHNAWQSAEPGVLFWDTIIRESVPDCYADLGFGTVSTNPCGEIPLCPYDSCRLLAINLFSYVDRPFTPVARFDWELFRKHIQAAQRLMDDIIDLELEKVDAILQKIAHDPEDAELKRTEKNLWLNIRKKATEGRRTGIGITAEGDMLAALGLRYGSEEGTAFAVEVHRTVALEAYRASVVMAKCRGAFPIFDSGREKENPFILRLKDADPELYFEMLEHGRRNIALLTIAPTGTTSLMSQTSSGIEPVFMAVYKRRRKVNPGDLDARVDFVDAIGDSWEEYVVFHHRFRQWMTVNGYDTDKHYSQQELDSLVALSPYYKATANDVDYLKKVEMQGAIQQWVDHSISVTINMPADVSEELVGQLYMAAWEAGCKGVTVYRDGCRSGVLVSNSPTATNGESASFPTTRPALLEAEIVRFQNSKDKWIAFIGLIEGKPYEIFTGLADDEDGLLIPKWVNEGIIVKSRDAEGLSRYDFQYKNRHGHKTTIEGLSYKFNPEYWNYAKLISSTLRHGMPIEKIVDLINSLQLDEAINTWKNGVARALKKYIPNGTQARKQQCGTCQSTNLHYQEGCLTCKDCGSSKCG</sequence>
<dbReference type="KEGG" id="mmab:HQ865_25520"/>
<organism evidence="12 13">
    <name type="scientific">Mucilaginibacter mali</name>
    <dbReference type="NCBI Taxonomy" id="2740462"/>
    <lineage>
        <taxon>Bacteria</taxon>
        <taxon>Pseudomonadati</taxon>
        <taxon>Bacteroidota</taxon>
        <taxon>Sphingobacteriia</taxon>
        <taxon>Sphingobacteriales</taxon>
        <taxon>Sphingobacteriaceae</taxon>
        <taxon>Mucilaginibacter</taxon>
    </lineage>
</organism>
<evidence type="ECO:0000256" key="2">
    <source>
        <dbReference type="ARBA" id="ARBA00007405"/>
    </source>
</evidence>
<comment type="similarity">
    <text evidence="2 10">Belongs to the ribonucleoside diphosphate reductase class-2 family.</text>
</comment>
<dbReference type="Proteomes" id="UP000505355">
    <property type="component" value="Chromosome"/>
</dbReference>
<evidence type="ECO:0000256" key="4">
    <source>
        <dbReference type="ARBA" id="ARBA00022634"/>
    </source>
</evidence>
<comment type="cofactor">
    <cofactor evidence="1 10">
        <name>adenosylcob(III)alamin</name>
        <dbReference type="ChEBI" id="CHEBI:18408"/>
    </cofactor>
</comment>
<name>A0A7D4PX16_9SPHI</name>
<protein>
    <recommendedName>
        <fullName evidence="10">Vitamin B12-dependent ribonucleotide reductase</fullName>
        <ecNumber evidence="10">1.17.4.1</ecNumber>
    </recommendedName>
</protein>
<dbReference type="EMBL" id="CP054139">
    <property type="protein sequence ID" value="QKJ32968.1"/>
    <property type="molecule type" value="Genomic_DNA"/>
</dbReference>
<dbReference type="PANTHER" id="PTHR43371">
    <property type="entry name" value="VITAMIN B12-DEPENDENT RIBONUCLEOTIDE REDUCTASE"/>
    <property type="match status" value="1"/>
</dbReference>
<dbReference type="GO" id="GO:0071897">
    <property type="term" value="P:DNA biosynthetic process"/>
    <property type="evidence" value="ECO:0007669"/>
    <property type="project" value="UniProtKB-KW"/>
</dbReference>
<evidence type="ECO:0000313" key="12">
    <source>
        <dbReference type="EMBL" id="QKJ32968.1"/>
    </source>
</evidence>
<dbReference type="Gene3D" id="3.20.70.20">
    <property type="match status" value="1"/>
</dbReference>
<evidence type="ECO:0000256" key="5">
    <source>
        <dbReference type="ARBA" id="ARBA00022741"/>
    </source>
</evidence>
<comment type="catalytic activity">
    <reaction evidence="9 10">
        <text>a 2'-deoxyribonucleoside 5'-diphosphate + [thioredoxin]-disulfide + H2O = a ribonucleoside 5'-diphosphate + [thioredoxin]-dithiol</text>
        <dbReference type="Rhea" id="RHEA:23252"/>
        <dbReference type="Rhea" id="RHEA-COMP:10698"/>
        <dbReference type="Rhea" id="RHEA-COMP:10700"/>
        <dbReference type="ChEBI" id="CHEBI:15377"/>
        <dbReference type="ChEBI" id="CHEBI:29950"/>
        <dbReference type="ChEBI" id="CHEBI:50058"/>
        <dbReference type="ChEBI" id="CHEBI:57930"/>
        <dbReference type="ChEBI" id="CHEBI:73316"/>
        <dbReference type="EC" id="1.17.4.1"/>
    </reaction>
</comment>
<dbReference type="GO" id="GO:0004748">
    <property type="term" value="F:ribonucleoside-diphosphate reductase activity, thioredoxin disulfide as acceptor"/>
    <property type="evidence" value="ECO:0007669"/>
    <property type="project" value="UniProtKB-EC"/>
</dbReference>
<comment type="function">
    <text evidence="10">Catalyzes the reduction of ribonucleotides to deoxyribonucleotides. May function to provide a pool of deoxyribonucleotide precursors for DNA repair during oxygen limitation and/or for immediate growth after restoration of oxygen.</text>
</comment>
<evidence type="ECO:0000256" key="9">
    <source>
        <dbReference type="ARBA" id="ARBA00047754"/>
    </source>
</evidence>
<dbReference type="InterPro" id="IPR050862">
    <property type="entry name" value="RdRp_reductase_class-2"/>
</dbReference>
<evidence type="ECO:0000256" key="10">
    <source>
        <dbReference type="RuleBase" id="RU364064"/>
    </source>
</evidence>
<dbReference type="Pfam" id="PF02867">
    <property type="entry name" value="Ribonuc_red_lgC"/>
    <property type="match status" value="1"/>
</dbReference>
<dbReference type="RefSeq" id="WP_173417613.1">
    <property type="nucleotide sequence ID" value="NZ_CP054139.1"/>
</dbReference>
<feature type="domain" description="Ribonucleotide reductase large subunit C-terminal" evidence="11">
    <location>
        <begin position="108"/>
        <end position="640"/>
    </location>
</feature>
<dbReference type="GO" id="GO:0031419">
    <property type="term" value="F:cobalamin binding"/>
    <property type="evidence" value="ECO:0007669"/>
    <property type="project" value="UniProtKB-KW"/>
</dbReference>
<dbReference type="NCBIfam" id="TIGR02504">
    <property type="entry name" value="NrdJ_Z"/>
    <property type="match status" value="1"/>
</dbReference>
<dbReference type="CDD" id="cd02888">
    <property type="entry name" value="RNR_II_dimer"/>
    <property type="match status" value="1"/>
</dbReference>
<evidence type="ECO:0000256" key="1">
    <source>
        <dbReference type="ARBA" id="ARBA00001922"/>
    </source>
</evidence>